<dbReference type="Proteomes" id="UP000501900">
    <property type="component" value="Genome"/>
</dbReference>
<proteinExistence type="predicted"/>
<dbReference type="KEGG" id="vg:77946818"/>
<evidence type="ECO:0000313" key="2">
    <source>
        <dbReference type="Proteomes" id="UP000501900"/>
    </source>
</evidence>
<keyword evidence="2" id="KW-1185">Reference proteome</keyword>
<organism evidence="1 2">
    <name type="scientific">Synechococcus phage S-H34</name>
    <dbReference type="NCBI Taxonomy" id="2718942"/>
    <lineage>
        <taxon>Viruses</taxon>
        <taxon>Duplodnaviria</taxon>
        <taxon>Heunggongvirae</taxon>
        <taxon>Uroviricota</taxon>
        <taxon>Caudoviricetes</taxon>
        <taxon>Pantevenvirales</taxon>
        <taxon>Kyanoviridae</taxon>
        <taxon>Makaravirus</taxon>
        <taxon>Makaravirus thirtyfour</taxon>
    </lineage>
</organism>
<dbReference type="GeneID" id="77946818"/>
<dbReference type="EMBL" id="MT162467">
    <property type="protein sequence ID" value="QIN96941.1"/>
    <property type="molecule type" value="Genomic_DNA"/>
</dbReference>
<reference evidence="1 2" key="1">
    <citation type="submission" date="2020-03" db="EMBL/GenBank/DDBJ databases">
        <title>The Isolation and Genome Sequence of a Novel Cyanophage S-H34 from the Huanghai Sea, China.</title>
        <authorList>
            <person name="Jiang T."/>
        </authorList>
    </citation>
    <scope>NUCLEOTIDE SEQUENCE [LARGE SCALE GENOMIC DNA]</scope>
</reference>
<sequence length="62" mass="7163">MFSIITAASIMFKQPVVERSNLQMCQEVAHELRMQVETTNLISREDAEVIIARCYRTFVDAK</sequence>
<accession>A0A6G8R6A5</accession>
<protein>
    <submittedName>
        <fullName evidence="1">Uncharacterized protein</fullName>
    </submittedName>
</protein>
<name>A0A6G8R6A5_9CAUD</name>
<evidence type="ECO:0000313" key="1">
    <source>
        <dbReference type="EMBL" id="QIN96941.1"/>
    </source>
</evidence>
<dbReference type="RefSeq" id="YP_010670608.1">
    <property type="nucleotide sequence ID" value="NC_070965.1"/>
</dbReference>